<gene>
    <name evidence="1" type="ORF">O6H91_06G058600</name>
</gene>
<dbReference type="EMBL" id="CM055097">
    <property type="protein sequence ID" value="KAJ7552516.1"/>
    <property type="molecule type" value="Genomic_DNA"/>
</dbReference>
<evidence type="ECO:0000313" key="1">
    <source>
        <dbReference type="EMBL" id="KAJ7552516.1"/>
    </source>
</evidence>
<accession>A0ACC2DE74</accession>
<protein>
    <submittedName>
        <fullName evidence="1">Uncharacterized protein</fullName>
    </submittedName>
</protein>
<dbReference type="Proteomes" id="UP001162992">
    <property type="component" value="Chromosome 6"/>
</dbReference>
<proteinExistence type="predicted"/>
<evidence type="ECO:0000313" key="2">
    <source>
        <dbReference type="Proteomes" id="UP001162992"/>
    </source>
</evidence>
<name>A0ACC2DE74_DIPCM</name>
<comment type="caution">
    <text evidence="1">The sequence shown here is derived from an EMBL/GenBank/DDBJ whole genome shotgun (WGS) entry which is preliminary data.</text>
</comment>
<sequence length="455" mass="49425">MGASSSSTGKSSAQEIEVHELEARLTATGDLPLLQHVFTKFSRSSTSASVSTKPAIPFSTLQATLSFSALNIKVSSNSEGPQLSKLIQCIGPSVAEVVFEPEKDVDWMKFLKGYEKHCKQSFGATKLKNLMILLCQIRKFARLPSGVNHTSQVVESFKDADLEGLIAESQVREFLSLCWLMMSSPTIQKASYDASTGQLQVELPDIETLVRASMLAGHSGRTTDHVERLEIPHTDGSDKEIPIQGLFSWMLATIPGVSNALPQYVQDQLVQSGSTKMGENKFQKAFPEISESTVGSIARDKAGIAKEPIKSTDSSGLLNIGRAWAVGLSLQGQIGAELVKASGNVHETLESHINLLYRSSVHGQGMNRFWKQVEGYKGPVLILLAAKSSQKIEEDGGQNAEESSWVLGFFVPEGLENKASFYGGSGCCIFAIEPEFHPFRTTGLCFFMLSAPLIK</sequence>
<organism evidence="1 2">
    <name type="scientific">Diphasiastrum complanatum</name>
    <name type="common">Issler's clubmoss</name>
    <name type="synonym">Lycopodium complanatum</name>
    <dbReference type="NCBI Taxonomy" id="34168"/>
    <lineage>
        <taxon>Eukaryota</taxon>
        <taxon>Viridiplantae</taxon>
        <taxon>Streptophyta</taxon>
        <taxon>Embryophyta</taxon>
        <taxon>Tracheophyta</taxon>
        <taxon>Lycopodiopsida</taxon>
        <taxon>Lycopodiales</taxon>
        <taxon>Lycopodiaceae</taxon>
        <taxon>Lycopodioideae</taxon>
        <taxon>Diphasiastrum</taxon>
    </lineage>
</organism>
<keyword evidence="2" id="KW-1185">Reference proteome</keyword>
<reference evidence="2" key="1">
    <citation type="journal article" date="2024" name="Proc. Natl. Acad. Sci. U.S.A.">
        <title>Extraordinary preservation of gene collinearity over three hundred million years revealed in homosporous lycophytes.</title>
        <authorList>
            <person name="Li C."/>
            <person name="Wickell D."/>
            <person name="Kuo L.Y."/>
            <person name="Chen X."/>
            <person name="Nie B."/>
            <person name="Liao X."/>
            <person name="Peng D."/>
            <person name="Ji J."/>
            <person name="Jenkins J."/>
            <person name="Williams M."/>
            <person name="Shu S."/>
            <person name="Plott C."/>
            <person name="Barry K."/>
            <person name="Rajasekar S."/>
            <person name="Grimwood J."/>
            <person name="Han X."/>
            <person name="Sun S."/>
            <person name="Hou Z."/>
            <person name="He W."/>
            <person name="Dai G."/>
            <person name="Sun C."/>
            <person name="Schmutz J."/>
            <person name="Leebens-Mack J.H."/>
            <person name="Li F.W."/>
            <person name="Wang L."/>
        </authorList>
    </citation>
    <scope>NUCLEOTIDE SEQUENCE [LARGE SCALE GENOMIC DNA]</scope>
    <source>
        <strain evidence="2">cv. PW_Plant_1</strain>
    </source>
</reference>